<name>A0A7G9QT63_9GAMM</name>
<dbReference type="KEGG" id="tbv:H9L17_15475"/>
<evidence type="ECO:0000313" key="3">
    <source>
        <dbReference type="Proteomes" id="UP000515977"/>
    </source>
</evidence>
<sequence length="455" mass="49797">MKALRAATPYQDNNGQVPPRGVYSGPLFKLSHDWPTSPLPPIGKTPWQEAIGNGPITVENASAYAAVLKAAVADNAKQLIMRHDQWDAAKAGWYNEPWVGSLREAISGTYPAGTFGPSIFPGTGLRATFNTHVLTYYDKRAAYSLRDFWGESSMKPALKTEKAQFQEGAIIVKAALFASADPKVKADWWDAMAGAAAWSLYLPVGSESKPQVWPGYVAQFDIIVKDSQSSPTTGWVFMTLVYDKDAPGDVWDKMVPLGVQWGNDPQATSPDMPLKENWNNPKAPLYSTQTLGWGGRLTGPNDGGRNDIAVDGKVIRNAPNSSCMSCHSTAEWSTTSNRMNSFLLPSFATKAAPYFQLCNDQGKPDPNGTVICSPAPGSKEWMKWFQNRPGTEAMDPDSFAVDFDEVFSFKSLKLWWAAVGPVEQVAPMLMRTPAQGPRFNQYTGAPLPKAEDESR</sequence>
<organism evidence="2 3">
    <name type="scientific">Thermomonas brevis</name>
    <dbReference type="NCBI Taxonomy" id="215691"/>
    <lineage>
        <taxon>Bacteria</taxon>
        <taxon>Pseudomonadati</taxon>
        <taxon>Pseudomonadota</taxon>
        <taxon>Gammaproteobacteria</taxon>
        <taxon>Lysobacterales</taxon>
        <taxon>Lysobacteraceae</taxon>
        <taxon>Thermomonas</taxon>
    </lineage>
</organism>
<evidence type="ECO:0000313" key="2">
    <source>
        <dbReference type="EMBL" id="QNN46538.1"/>
    </source>
</evidence>
<feature type="region of interest" description="Disordered" evidence="1">
    <location>
        <begin position="435"/>
        <end position="455"/>
    </location>
</feature>
<reference evidence="2 3" key="1">
    <citation type="submission" date="2020-08" db="EMBL/GenBank/DDBJ databases">
        <title>Genome sequence of Thermomonas brevis KACC 16975T.</title>
        <authorList>
            <person name="Hyun D.-W."/>
            <person name="Bae J.-W."/>
        </authorList>
    </citation>
    <scope>NUCLEOTIDE SEQUENCE [LARGE SCALE GENOMIC DNA]</scope>
    <source>
        <strain evidence="2 3">KACC 16975</strain>
    </source>
</reference>
<dbReference type="AlphaFoldDB" id="A0A7G9QT63"/>
<gene>
    <name evidence="2" type="ORF">H9L17_15475</name>
</gene>
<dbReference type="Proteomes" id="UP000515977">
    <property type="component" value="Chromosome"/>
</dbReference>
<keyword evidence="3" id="KW-1185">Reference proteome</keyword>
<dbReference type="RefSeq" id="WP_187570302.1">
    <property type="nucleotide sequence ID" value="NZ_CP060711.1"/>
</dbReference>
<accession>A0A7G9QT63</accession>
<evidence type="ECO:0000256" key="1">
    <source>
        <dbReference type="SAM" id="MobiDB-lite"/>
    </source>
</evidence>
<protein>
    <recommendedName>
        <fullName evidence="4">Cytochrome c domain-containing protein</fullName>
    </recommendedName>
</protein>
<evidence type="ECO:0008006" key="4">
    <source>
        <dbReference type="Google" id="ProtNLM"/>
    </source>
</evidence>
<proteinExistence type="predicted"/>
<dbReference type="EMBL" id="CP060711">
    <property type="protein sequence ID" value="QNN46538.1"/>
    <property type="molecule type" value="Genomic_DNA"/>
</dbReference>